<feature type="binding site" evidence="14">
    <location>
        <position position="237"/>
    </location>
    <ligand>
        <name>Ca(2+)</name>
        <dbReference type="ChEBI" id="CHEBI:29108"/>
    </ligand>
</feature>
<feature type="binding site" evidence="13">
    <location>
        <position position="146"/>
    </location>
    <ligand>
        <name>substrate</name>
    </ligand>
</feature>
<dbReference type="FunFam" id="3.90.850.10:FF:000004">
    <property type="entry name" value="Fumarylacetoacetase"/>
    <property type="match status" value="1"/>
</dbReference>
<keyword evidence="7 17" id="KW-0378">Hydrolase</keyword>
<evidence type="ECO:0000256" key="3">
    <source>
        <dbReference type="ARBA" id="ARBA00004782"/>
    </source>
</evidence>
<keyword evidence="8 14" id="KW-0106">Calcium</keyword>
<evidence type="ECO:0000256" key="8">
    <source>
        <dbReference type="ARBA" id="ARBA00022837"/>
    </source>
</evidence>
<accession>A0A2V3VNP0</accession>
<sequence length="420" mass="47541">MKRSFIKVSEESLFPIQNLPYGIFTPKNEANPRVGVAIGEYVLDLSVLEDTGFFRRVKDIQEKSVFHQATLNKFMELGKDVWKEVREILQHLLDENVRDLRDDDELRNKAFYPQQEVEMHLPVDIGDYTDFYASKEHATNVGTMFRGKENALMPNWTHLPVGYHGRASSVVLSGTDIHRPKGQIKPKDANTPIFSACRQLDFELETGCFIGPKSKRGEPIPVDEAEDYIFGMVLVNDWSARDIQAWEYVPLGPFLAKNFATSISPWIVSMEALEPFRVEGPTQEPEPLPYLKNKGPDSFDIHLEVYLQGSDMDNREKIATTNFNYMYWSMAQQVAHHTITGCDLNPGDLLASGTISGTERESRGSLMELAWRGADPIKLGNGKERVWLEDGDEVTMTGWCQGEGYRIGFGEVKGQILPAK</sequence>
<dbReference type="Proteomes" id="UP000247978">
    <property type="component" value="Unassembled WGS sequence"/>
</dbReference>
<evidence type="ECO:0000256" key="6">
    <source>
        <dbReference type="ARBA" id="ARBA00022723"/>
    </source>
</evidence>
<evidence type="ECO:0000256" key="11">
    <source>
        <dbReference type="ARBA" id="ARBA00023232"/>
    </source>
</evidence>
<evidence type="ECO:0000256" key="4">
    <source>
        <dbReference type="ARBA" id="ARBA00010211"/>
    </source>
</evidence>
<dbReference type="NCBIfam" id="TIGR01266">
    <property type="entry name" value="fum_ac_acetase"/>
    <property type="match status" value="1"/>
</dbReference>
<evidence type="ECO:0000256" key="5">
    <source>
        <dbReference type="ARBA" id="ARBA00012094"/>
    </source>
</evidence>
<feature type="active site" description="Proton acceptor" evidence="12">
    <location>
        <position position="137"/>
    </location>
</feature>
<feature type="domain" description="Fumarylacetoacetase-like C-terminal" evidence="15">
    <location>
        <begin position="128"/>
        <end position="413"/>
    </location>
</feature>
<evidence type="ECO:0000256" key="12">
    <source>
        <dbReference type="PIRSR" id="PIRSR605959-1"/>
    </source>
</evidence>
<feature type="binding site" evidence="14">
    <location>
        <position position="237"/>
    </location>
    <ligand>
        <name>Mg(2+)</name>
        <dbReference type="ChEBI" id="CHEBI:18420"/>
    </ligand>
</feature>
<dbReference type="PANTHER" id="PTHR43069:SF2">
    <property type="entry name" value="FUMARYLACETOACETASE"/>
    <property type="match status" value="1"/>
</dbReference>
<feature type="binding site" evidence="13">
    <location>
        <position position="248"/>
    </location>
    <ligand>
        <name>substrate</name>
    </ligand>
</feature>
<evidence type="ECO:0000313" key="17">
    <source>
        <dbReference type="EMBL" id="PXW83426.1"/>
    </source>
</evidence>
<dbReference type="FunFam" id="2.30.30.230:FF:000001">
    <property type="entry name" value="Fumarylacetoacetase"/>
    <property type="match status" value="1"/>
</dbReference>
<keyword evidence="11" id="KW-0585">Phenylalanine catabolism</keyword>
<evidence type="ECO:0000256" key="14">
    <source>
        <dbReference type="PIRSR" id="PIRSR605959-3"/>
    </source>
</evidence>
<dbReference type="Pfam" id="PF09298">
    <property type="entry name" value="FAA_hydrolase_N"/>
    <property type="match status" value="1"/>
</dbReference>
<evidence type="ECO:0000256" key="7">
    <source>
        <dbReference type="ARBA" id="ARBA00022801"/>
    </source>
</evidence>
<dbReference type="InterPro" id="IPR011234">
    <property type="entry name" value="Fumarylacetoacetase-like_C"/>
</dbReference>
<dbReference type="SUPFAM" id="SSF56529">
    <property type="entry name" value="FAH"/>
    <property type="match status" value="1"/>
</dbReference>
<evidence type="ECO:0000259" key="15">
    <source>
        <dbReference type="Pfam" id="PF01557"/>
    </source>
</evidence>
<dbReference type="UniPathway" id="UPA00139">
    <property type="reaction ID" value="UER00341"/>
</dbReference>
<organism evidence="17 18">
    <name type="scientific">Pseudogracilibacillus auburnensis</name>
    <dbReference type="NCBI Taxonomy" id="1494959"/>
    <lineage>
        <taxon>Bacteria</taxon>
        <taxon>Bacillati</taxon>
        <taxon>Bacillota</taxon>
        <taxon>Bacilli</taxon>
        <taxon>Bacillales</taxon>
        <taxon>Bacillaceae</taxon>
        <taxon>Pseudogracilibacillus</taxon>
    </lineage>
</organism>
<dbReference type="GO" id="GO:0004334">
    <property type="term" value="F:fumarylacetoacetase activity"/>
    <property type="evidence" value="ECO:0007669"/>
    <property type="project" value="UniProtKB-EC"/>
</dbReference>
<feature type="domain" description="Fumarylacetoacetase N-terminal" evidence="16">
    <location>
        <begin position="17"/>
        <end position="122"/>
    </location>
</feature>
<gene>
    <name evidence="17" type="ORF">DFR56_116105</name>
</gene>
<comment type="pathway">
    <text evidence="3">Amino-acid degradation; L-phenylalanine degradation; acetoacetate and fumarate from L-phenylalanine: step 6/6.</text>
</comment>
<feature type="binding site" evidence="13">
    <location>
        <position position="354"/>
    </location>
    <ligand>
        <name>substrate</name>
    </ligand>
</feature>
<dbReference type="GO" id="GO:0046872">
    <property type="term" value="F:metal ion binding"/>
    <property type="evidence" value="ECO:0007669"/>
    <property type="project" value="UniProtKB-KW"/>
</dbReference>
<keyword evidence="18" id="KW-1185">Reference proteome</keyword>
<dbReference type="OrthoDB" id="9805307at2"/>
<name>A0A2V3VNP0_9BACI</name>
<keyword evidence="10" id="KW-0828">Tyrosine catabolism</keyword>
<feature type="binding site" evidence="13">
    <location>
        <position position="244"/>
    </location>
    <ligand>
        <name>substrate</name>
    </ligand>
</feature>
<dbReference type="Pfam" id="PF01557">
    <property type="entry name" value="FAA_hydrolase"/>
    <property type="match status" value="1"/>
</dbReference>
<dbReference type="AlphaFoldDB" id="A0A2V3VNP0"/>
<protein>
    <recommendedName>
        <fullName evidence="5">fumarylacetoacetase</fullName>
        <ecNumber evidence="5">3.7.1.2</ecNumber>
    </recommendedName>
</protein>
<feature type="binding site" evidence="14">
    <location>
        <position position="205"/>
    </location>
    <ligand>
        <name>Ca(2+)</name>
        <dbReference type="ChEBI" id="CHEBI:29108"/>
    </ligand>
</feature>
<dbReference type="EMBL" id="QJJQ01000016">
    <property type="protein sequence ID" value="PXW83426.1"/>
    <property type="molecule type" value="Genomic_DNA"/>
</dbReference>
<dbReference type="InterPro" id="IPR036663">
    <property type="entry name" value="Fumarylacetoacetase_C_sf"/>
</dbReference>
<dbReference type="InterPro" id="IPR005959">
    <property type="entry name" value="Fumarylacetoacetase"/>
</dbReference>
<dbReference type="PANTHER" id="PTHR43069">
    <property type="entry name" value="FUMARYLACETOACETASE"/>
    <property type="match status" value="1"/>
</dbReference>
<dbReference type="Gene3D" id="3.90.850.10">
    <property type="entry name" value="Fumarylacetoacetase-like, C-terminal domain"/>
    <property type="match status" value="1"/>
</dbReference>
<dbReference type="EC" id="3.7.1.2" evidence="5"/>
<dbReference type="GO" id="GO:0006572">
    <property type="term" value="P:L-tyrosine catabolic process"/>
    <property type="evidence" value="ECO:0007669"/>
    <property type="project" value="UniProtKB-KW"/>
</dbReference>
<comment type="cofactor">
    <cofactor evidence="2 14">
        <name>Mg(2+)</name>
        <dbReference type="ChEBI" id="CHEBI:18420"/>
    </cofactor>
</comment>
<feature type="binding site" evidence="14">
    <location>
        <position position="130"/>
    </location>
    <ligand>
        <name>Ca(2+)</name>
        <dbReference type="ChEBI" id="CHEBI:29108"/>
    </ligand>
</feature>
<keyword evidence="6 14" id="KW-0479">Metal-binding</keyword>
<feature type="binding site" evidence="14">
    <location>
        <position position="261"/>
    </location>
    <ligand>
        <name>Mg(2+)</name>
        <dbReference type="ChEBI" id="CHEBI:18420"/>
    </ligand>
</feature>
<feature type="binding site" evidence="13">
    <location>
        <position position="132"/>
    </location>
    <ligand>
        <name>substrate</name>
    </ligand>
</feature>
<dbReference type="GO" id="GO:0006559">
    <property type="term" value="P:L-phenylalanine catabolic process"/>
    <property type="evidence" value="ECO:0007669"/>
    <property type="project" value="UniProtKB-UniPathway"/>
</dbReference>
<evidence type="ECO:0000256" key="2">
    <source>
        <dbReference type="ARBA" id="ARBA00001946"/>
    </source>
</evidence>
<evidence type="ECO:0000256" key="1">
    <source>
        <dbReference type="ARBA" id="ARBA00001913"/>
    </source>
</evidence>
<dbReference type="Gene3D" id="2.30.30.230">
    <property type="entry name" value="Fumarylacetoacetase, N-terminal domain"/>
    <property type="match status" value="1"/>
</dbReference>
<comment type="caution">
    <text evidence="17">The sequence shown here is derived from an EMBL/GenBank/DDBJ whole genome shotgun (WGS) entry which is preliminary data.</text>
</comment>
<comment type="cofactor">
    <cofactor evidence="1 14">
        <name>Ca(2+)</name>
        <dbReference type="ChEBI" id="CHEBI:29108"/>
    </cofactor>
</comment>
<dbReference type="GO" id="GO:1902000">
    <property type="term" value="P:homogentisate catabolic process"/>
    <property type="evidence" value="ECO:0007669"/>
    <property type="project" value="TreeGrafter"/>
</dbReference>
<evidence type="ECO:0000256" key="9">
    <source>
        <dbReference type="ARBA" id="ARBA00022842"/>
    </source>
</evidence>
<dbReference type="SUPFAM" id="SSF63433">
    <property type="entry name" value="Fumarylacetoacetate hydrolase, FAH, N-terminal domain"/>
    <property type="match status" value="1"/>
</dbReference>
<evidence type="ECO:0000256" key="13">
    <source>
        <dbReference type="PIRSR" id="PIRSR605959-2"/>
    </source>
</evidence>
<dbReference type="InterPro" id="IPR015377">
    <property type="entry name" value="Fumarylacetoacetase_N"/>
</dbReference>
<comment type="similarity">
    <text evidence="4">Belongs to the FAH family.</text>
</comment>
<dbReference type="RefSeq" id="WP_110396945.1">
    <property type="nucleotide sequence ID" value="NZ_JBHUHB010000001.1"/>
</dbReference>
<evidence type="ECO:0000313" key="18">
    <source>
        <dbReference type="Proteomes" id="UP000247978"/>
    </source>
</evidence>
<evidence type="ECO:0000256" key="10">
    <source>
        <dbReference type="ARBA" id="ARBA00022878"/>
    </source>
</evidence>
<evidence type="ECO:0000259" key="16">
    <source>
        <dbReference type="Pfam" id="PF09298"/>
    </source>
</evidence>
<feature type="binding site" evidence="14">
    <location>
        <position position="257"/>
    </location>
    <ligand>
        <name>Mg(2+)</name>
        <dbReference type="ChEBI" id="CHEBI:18420"/>
    </ligand>
</feature>
<feature type="binding site" evidence="14">
    <location>
        <position position="203"/>
    </location>
    <ligand>
        <name>Ca(2+)</name>
        <dbReference type="ChEBI" id="CHEBI:29108"/>
    </ligand>
</feature>
<proteinExistence type="inferred from homology"/>
<dbReference type="InterPro" id="IPR036462">
    <property type="entry name" value="Fumarylacetoacetase_N_sf"/>
</dbReference>
<reference evidence="17 18" key="1">
    <citation type="submission" date="2018-05" db="EMBL/GenBank/DDBJ databases">
        <title>Genomic Encyclopedia of Type Strains, Phase IV (KMG-IV): sequencing the most valuable type-strain genomes for metagenomic binning, comparative biology and taxonomic classification.</title>
        <authorList>
            <person name="Goeker M."/>
        </authorList>
    </citation>
    <scope>NUCLEOTIDE SEQUENCE [LARGE SCALE GENOMIC DNA]</scope>
    <source>
        <strain evidence="17 18">DSM 28556</strain>
    </source>
</reference>
<keyword evidence="9 14" id="KW-0460">Magnesium</keyword>